<dbReference type="Ensembl" id="ENSBTAT00000096785.1">
    <property type="protein sequence ID" value="ENSBTAP00000083001.1"/>
    <property type="gene ID" value="ENSBTAG00000022032.7"/>
</dbReference>
<feature type="compositionally biased region" description="Polar residues" evidence="2">
    <location>
        <begin position="243"/>
        <end position="260"/>
    </location>
</feature>
<dbReference type="GO" id="GO:0005739">
    <property type="term" value="C:mitochondrion"/>
    <property type="evidence" value="ECO:0007669"/>
    <property type="project" value="UniProtKB-ARBA"/>
</dbReference>
<evidence type="ECO:0000313" key="5">
    <source>
        <dbReference type="Proteomes" id="UP000009136"/>
    </source>
</evidence>
<protein>
    <submittedName>
        <fullName evidence="4">Coiled-coil-helix-coiled-coil-helix domain containing 10</fullName>
    </submittedName>
</protein>
<dbReference type="GeneTree" id="ENSGT00940000161345"/>
<sequence length="271" mass="27651">MPRGSRSVASRPASRPAAPSAAHPPAHPPPSAAAPAPAPSGQPGLMAQMATTAAGVAVGSAVGHVVGSALTGAFSGGSSEPAQPAAQQAPERAAPQPLQMGPCAYEIRQFLDCSTTQSDLTLCEGFSEALKQCKYNHGERLLPDWRQGGKGGPRLPLLRGAPAIPRCSCTSHVLPILPGAPSPPGCSFASQVLPLLPGAPAPPGGSCTFGLTSSLYRSELPALRDQSRLGGQPCTHLHPPPTDSRTMTSDCTHRAGTQSEEGVPHPTDDLR</sequence>
<reference evidence="4" key="3">
    <citation type="submission" date="2025-09" db="UniProtKB">
        <authorList>
            <consortium name="Ensembl"/>
        </authorList>
    </citation>
    <scope>IDENTIFICATION</scope>
    <source>
        <strain evidence="4">Hereford</strain>
    </source>
</reference>
<feature type="region of interest" description="Disordered" evidence="2">
    <location>
        <begin position="75"/>
        <end position="97"/>
    </location>
</feature>
<feature type="domain" description="CHCH" evidence="3">
    <location>
        <begin position="103"/>
        <end position="135"/>
    </location>
</feature>
<feature type="compositionally biased region" description="Pro residues" evidence="2">
    <location>
        <begin position="25"/>
        <end position="40"/>
    </location>
</feature>
<dbReference type="Pfam" id="PF06747">
    <property type="entry name" value="CHCH"/>
    <property type="match status" value="1"/>
</dbReference>
<feature type="region of interest" description="Disordered" evidence="2">
    <location>
        <begin position="226"/>
        <end position="271"/>
    </location>
</feature>
<dbReference type="Proteomes" id="UP000009136">
    <property type="component" value="Chromosome 17"/>
</dbReference>
<feature type="region of interest" description="Disordered" evidence="2">
    <location>
        <begin position="1"/>
        <end position="45"/>
    </location>
</feature>
<dbReference type="AlphaFoldDB" id="A0AAA9SC92"/>
<organism evidence="4 5">
    <name type="scientific">Bos taurus</name>
    <name type="common">Bovine</name>
    <dbReference type="NCBI Taxonomy" id="9913"/>
    <lineage>
        <taxon>Eukaryota</taxon>
        <taxon>Metazoa</taxon>
        <taxon>Chordata</taxon>
        <taxon>Craniata</taxon>
        <taxon>Vertebrata</taxon>
        <taxon>Euteleostomi</taxon>
        <taxon>Mammalia</taxon>
        <taxon>Eutheria</taxon>
        <taxon>Laurasiatheria</taxon>
        <taxon>Artiodactyla</taxon>
        <taxon>Ruminantia</taxon>
        <taxon>Pecora</taxon>
        <taxon>Bovidae</taxon>
        <taxon>Bovinae</taxon>
        <taxon>Bos</taxon>
    </lineage>
</organism>
<evidence type="ECO:0000259" key="3">
    <source>
        <dbReference type="Pfam" id="PF06747"/>
    </source>
</evidence>
<proteinExistence type="predicted"/>
<accession>A0AAA9SC92</accession>
<evidence type="ECO:0000256" key="2">
    <source>
        <dbReference type="SAM" id="MobiDB-lite"/>
    </source>
</evidence>
<dbReference type="PANTHER" id="PTHR13523:SF4">
    <property type="entry name" value="COILED-COIL-HELIX-COILED-COIL-HELIX DOMAIN-CONTAINING PROTEIN 10, MITOCHONDRIAL"/>
    <property type="match status" value="1"/>
</dbReference>
<name>A0AAA9SC92_BOVIN</name>
<keyword evidence="1" id="KW-1015">Disulfide bond</keyword>
<evidence type="ECO:0000256" key="1">
    <source>
        <dbReference type="ARBA" id="ARBA00023157"/>
    </source>
</evidence>
<feature type="compositionally biased region" description="Low complexity" evidence="2">
    <location>
        <begin position="81"/>
        <end position="97"/>
    </location>
</feature>
<feature type="compositionally biased region" description="Low complexity" evidence="2">
    <location>
        <begin position="9"/>
        <end position="24"/>
    </location>
</feature>
<dbReference type="PROSITE" id="PS51808">
    <property type="entry name" value="CHCH"/>
    <property type="match status" value="1"/>
</dbReference>
<dbReference type="InterPro" id="IPR055304">
    <property type="entry name" value="CHCHD2/10-like"/>
</dbReference>
<feature type="compositionally biased region" description="Basic and acidic residues" evidence="2">
    <location>
        <begin position="262"/>
        <end position="271"/>
    </location>
</feature>
<reference evidence="4" key="2">
    <citation type="submission" date="2025-08" db="UniProtKB">
        <authorList>
            <consortium name="Ensembl"/>
        </authorList>
    </citation>
    <scope>IDENTIFICATION</scope>
    <source>
        <strain evidence="4">Hereford</strain>
    </source>
</reference>
<dbReference type="PANTHER" id="PTHR13523">
    <property type="entry name" value="COILED-COIL-HELIX-COILED-COIL-HELIX DOMAIN CONTAINING 2/NUR77"/>
    <property type="match status" value="1"/>
</dbReference>
<dbReference type="GO" id="GO:0007005">
    <property type="term" value="P:mitochondrion organization"/>
    <property type="evidence" value="ECO:0007669"/>
    <property type="project" value="InterPro"/>
</dbReference>
<evidence type="ECO:0000313" key="4">
    <source>
        <dbReference type="Ensembl" id="ENSBTAP00000083001.1"/>
    </source>
</evidence>
<reference evidence="4" key="1">
    <citation type="submission" date="2018-03" db="EMBL/GenBank/DDBJ databases">
        <title>ARS-UCD1.2.</title>
        <authorList>
            <person name="Rosen B.D."/>
            <person name="Bickhart D.M."/>
            <person name="Koren S."/>
            <person name="Schnabel R.D."/>
            <person name="Hall R."/>
            <person name="Zimin A."/>
            <person name="Dreischer C."/>
            <person name="Schultheiss S."/>
            <person name="Schroeder S.G."/>
            <person name="Elsik C.G."/>
            <person name="Couldrey C."/>
            <person name="Liu G.E."/>
            <person name="Van Tassell C.P."/>
            <person name="Phillippy A.M."/>
            <person name="Smith T.P.L."/>
            <person name="Medrano J.F."/>
        </authorList>
    </citation>
    <scope>NUCLEOTIDE SEQUENCE [LARGE SCALE GENOMIC DNA]</scope>
    <source>
        <strain evidence="4">Hereford</strain>
    </source>
</reference>
<keyword evidence="5" id="KW-1185">Reference proteome</keyword>
<dbReference type="InterPro" id="IPR010625">
    <property type="entry name" value="CHCH"/>
</dbReference>
<gene>
    <name evidence="4" type="primary">CHCHD10</name>
</gene>